<reference evidence="1 2" key="1">
    <citation type="submission" date="2019-02" db="EMBL/GenBank/DDBJ databases">
        <title>Prokaryotic population dynamics and viral predation in marine succession experiment using metagenomics: the confinement effect.</title>
        <authorList>
            <person name="Haro-Moreno J.M."/>
            <person name="Rodriguez-Valera F."/>
            <person name="Lopez-Perez M."/>
        </authorList>
    </citation>
    <scope>NUCLEOTIDE SEQUENCE [LARGE SCALE GENOMIC DNA]</scope>
    <source>
        <strain evidence="1">MED-G168</strain>
    </source>
</reference>
<dbReference type="AlphaFoldDB" id="A0A520LS64"/>
<protein>
    <submittedName>
        <fullName evidence="1">DUF192 domain-containing protein</fullName>
    </submittedName>
</protein>
<proteinExistence type="predicted"/>
<dbReference type="PANTHER" id="PTHR37953">
    <property type="entry name" value="UPF0127 PROTEIN MJ1496"/>
    <property type="match status" value="1"/>
</dbReference>
<dbReference type="EMBL" id="SHBN01000028">
    <property type="protein sequence ID" value="RZO11822.1"/>
    <property type="molecule type" value="Genomic_DNA"/>
</dbReference>
<dbReference type="PANTHER" id="PTHR37953:SF1">
    <property type="entry name" value="UPF0127 PROTEIN MJ1496"/>
    <property type="match status" value="1"/>
</dbReference>
<organism evidence="1 2">
    <name type="scientific">SAR86 cluster bacterium</name>
    <dbReference type="NCBI Taxonomy" id="2030880"/>
    <lineage>
        <taxon>Bacteria</taxon>
        <taxon>Pseudomonadati</taxon>
        <taxon>Pseudomonadota</taxon>
        <taxon>Gammaproteobacteria</taxon>
        <taxon>SAR86 cluster</taxon>
    </lineage>
</organism>
<dbReference type="InterPro" id="IPR003795">
    <property type="entry name" value="DUF192"/>
</dbReference>
<comment type="caution">
    <text evidence="1">The sequence shown here is derived from an EMBL/GenBank/DDBJ whole genome shotgun (WGS) entry which is preliminary data.</text>
</comment>
<dbReference type="InterPro" id="IPR038695">
    <property type="entry name" value="Saro_0823-like_sf"/>
</dbReference>
<evidence type="ECO:0000313" key="2">
    <source>
        <dbReference type="Proteomes" id="UP000319023"/>
    </source>
</evidence>
<sequence length="156" mass="17917">MYLLQDQQFLDHQIMKKLFRVSVKKFLSLSLIILSTYSYGNIEATFEGKLAKLSLIVANTNESRSKGLMFQESLEKNHGMIFIWPLSKKQCMWMKNTSIPLSVAYLSTDGRVLEIYDMVPFSEESICSSKKARMAVEVNQGWFSKNQISEGDKINL</sequence>
<accession>A0A520LS64</accession>
<name>A0A520LS64_9GAMM</name>
<gene>
    <name evidence="1" type="ORF">EVB01_01880</name>
</gene>
<dbReference type="Proteomes" id="UP000319023">
    <property type="component" value="Unassembled WGS sequence"/>
</dbReference>
<evidence type="ECO:0000313" key="1">
    <source>
        <dbReference type="EMBL" id="RZO11822.1"/>
    </source>
</evidence>
<dbReference type="Pfam" id="PF02643">
    <property type="entry name" value="DUF192"/>
    <property type="match status" value="1"/>
</dbReference>
<dbReference type="Gene3D" id="2.60.120.1140">
    <property type="entry name" value="Protein of unknown function DUF192"/>
    <property type="match status" value="1"/>
</dbReference>